<evidence type="ECO:0000313" key="8">
    <source>
        <dbReference type="Proteomes" id="UP000245119"/>
    </source>
</evidence>
<reference evidence="7 8" key="1">
    <citation type="submission" date="2018-04" db="EMBL/GenBank/DDBJ databases">
        <title>The genome of golden apple snail Pomacea canaliculata provides insight into stress tolerance and invasive adaptation.</title>
        <authorList>
            <person name="Liu C."/>
            <person name="Liu B."/>
            <person name="Ren Y."/>
            <person name="Zhang Y."/>
            <person name="Wang H."/>
            <person name="Li S."/>
            <person name="Jiang F."/>
            <person name="Yin L."/>
            <person name="Zhang G."/>
            <person name="Qian W."/>
            <person name="Fan W."/>
        </authorList>
    </citation>
    <scope>NUCLEOTIDE SEQUENCE [LARGE SCALE GENOMIC DNA]</scope>
    <source>
        <strain evidence="7">SZHN2017</strain>
        <tissue evidence="7">Muscle</tissue>
    </source>
</reference>
<evidence type="ECO:0000313" key="7">
    <source>
        <dbReference type="EMBL" id="PVD34376.1"/>
    </source>
</evidence>
<dbReference type="STRING" id="400727.A0A2T7PLS3"/>
<feature type="compositionally biased region" description="Low complexity" evidence="6">
    <location>
        <begin position="1384"/>
        <end position="1400"/>
    </location>
</feature>
<dbReference type="PANTHER" id="PTHR12663:SF0">
    <property type="entry name" value="PRECOCIOUS DISSOCIATION OF SISTERS 5, ISOFORM A"/>
    <property type="match status" value="1"/>
</dbReference>
<organism evidence="7 8">
    <name type="scientific">Pomacea canaliculata</name>
    <name type="common">Golden apple snail</name>
    <dbReference type="NCBI Taxonomy" id="400727"/>
    <lineage>
        <taxon>Eukaryota</taxon>
        <taxon>Metazoa</taxon>
        <taxon>Spiralia</taxon>
        <taxon>Lophotrochozoa</taxon>
        <taxon>Mollusca</taxon>
        <taxon>Gastropoda</taxon>
        <taxon>Caenogastropoda</taxon>
        <taxon>Architaenioglossa</taxon>
        <taxon>Ampullarioidea</taxon>
        <taxon>Ampullariidae</taxon>
        <taxon>Pomacea</taxon>
    </lineage>
</organism>
<evidence type="ECO:0000256" key="1">
    <source>
        <dbReference type="ARBA" id="ARBA00004123"/>
    </source>
</evidence>
<name>A0A2T7PLS3_POMCA</name>
<dbReference type="GO" id="GO:0000785">
    <property type="term" value="C:chromatin"/>
    <property type="evidence" value="ECO:0007669"/>
    <property type="project" value="TreeGrafter"/>
</dbReference>
<keyword evidence="2" id="KW-0132">Cell division</keyword>
<dbReference type="GO" id="GO:0007064">
    <property type="term" value="P:mitotic sister chromatid cohesion"/>
    <property type="evidence" value="ECO:0007669"/>
    <property type="project" value="InterPro"/>
</dbReference>
<sequence>MAKNIAKGSKVVYPPGCKELTEELGKDELIKRLKLLARAFQDMGQDDNEQYSSLALYIASDFFMDHPSKDVRLLIACCIADVFRIFAPEAPYRDQDHLKEIFKFLIQQLRGLEDPDSPSFRRYFYLLENLAWVKSFNICLELDDNQEIFCALFKLMFSIVSDKHSSKVKNFMLDMMTPLIVEADSVSQELLDVILMNMVEPRRGHNKVAYGMAKDLLRRTSNAIEPYVNAFFNNMLMLGKTSESEVSNHLYELIYELNQVSPSILFAVLPQLEFKLKSNEEHERKNVTKLLAKMFSEQGSDLALKNKPLWVCFLGRFNDISISVRTICVQYAQHFILNHPELVKDILEQMKVRQHDPEETVRMEVVNCMLQVAKRDFSVVTDEMLVFIRERTLDKKFKIRREALLGLGNIYKTVMSKDPVDPQEAARVDWIRNKVFHHYYQNSNDDRLLVERILNIHLVPYTLSVEERMRKLLELYCSLDDNAVKAFTEMLKHRNNVRQVLHQLIDAHEKQDQPNPPPIIPRLSALARTLPEQQKPHDYIKKLNISLRDDRRMRYLFKTLVGTDCSCKRAEDTVKEVLKKVGCPPGQNTFYYNLVKSLLERVAPVMIDSSAVLHLVKLVDELITGRGPLADLVDNAPSKGIKLLLTLSFAYPHCFRSKEVYEAFLTFLKHDDDVVTVLFRFCHSRVWFRGTASNGVHHVQKSLNPDSANYITSIVALGHIAQLCPQTFATEMKNIVTKIIVKDLLMQDRTSGPPTEDGWYADHLVTEETQAKVQAMKLLVRWLLGLKNNTNNSGTSTLRLLYTVIIHEGDLMEQGRINKPELARLRLQAGCCMMKLAEEPCFGDIITREQFQALALLINDTCYHVRLQFALKLHKGLLSLRLPLEYMSIFSLAANDPLKERRLQLRQFLATNVQKRRDYLRQNPNARGLTASILPDYVVPYTIHLLAHDPDFKTYDHVESLKNLKECLWFILEPLVKRAEDYNYAFLRRLIEKIKQTKDAQGPDDEEMNKKLYAVCDLALGLMNIRVSNVTLKDSNAEPLLPSKLFTAADKSFKNLQSYLPKDFPLDARQHRGFIGFGGKTQTTTEIIVMSHAPIVNPLPKSPRVSRRREREPQQHAESGQDSDANDSRDTSNSESPKPGGTQSQDSEKITRSKRLGKAEEIGGRRTSGSKGEDSSDSASEAKTVKTGTKQTKLEDFSSKTKSGGADKDSVVNGSSKTVGRRTGRSGAGGSSHSGPVEGDSKAATSEQNRPSTRKRRASGEDGGGAGKRGRGTESEKKQQAVMKKPTAGSTSTAEVFDPAETPTSQDAATFSRTAPRKRAPSPSSSPPQQHTVPVKKTRLTRGDLKNSEESETQKSSGTESPHEVPSPPDLEAAKASSRKGIQPAAAHASTSTASAPSSARNIRRGRPLSNGTSDGEDHSTQDTDSQGSSASSKLAALTRAIELVPAVKATAPSKEEEEEEDDDTLQSEFFLFDTGLTVTSSDLSPSPYTHSLNTCTPTPPLNTLRNKSIAQPAGDGSGEDNELRYLFIRRTYAQVSANRNSHLR</sequence>
<gene>
    <name evidence="7" type="ORF">C0Q70_05648</name>
</gene>
<dbReference type="CDD" id="cd19953">
    <property type="entry name" value="PDS5"/>
    <property type="match status" value="1"/>
</dbReference>
<protein>
    <submittedName>
        <fullName evidence="7">Uncharacterized protein</fullName>
    </submittedName>
</protein>
<feature type="compositionally biased region" description="Polar residues" evidence="6">
    <location>
        <begin position="1177"/>
        <end position="1191"/>
    </location>
</feature>
<evidence type="ECO:0000256" key="4">
    <source>
        <dbReference type="ARBA" id="ARBA00023242"/>
    </source>
</evidence>
<keyword evidence="8" id="KW-1185">Reference proteome</keyword>
<keyword evidence="4" id="KW-0539">Nucleus</keyword>
<dbReference type="GO" id="GO:0006281">
    <property type="term" value="P:DNA repair"/>
    <property type="evidence" value="ECO:0007669"/>
    <property type="project" value="TreeGrafter"/>
</dbReference>
<dbReference type="Proteomes" id="UP000245119">
    <property type="component" value="Linkage Group LG3"/>
</dbReference>
<feature type="compositionally biased region" description="Basic and acidic residues" evidence="6">
    <location>
        <begin position="1341"/>
        <end position="1353"/>
    </location>
</feature>
<feature type="compositionally biased region" description="Polar residues" evidence="6">
    <location>
        <begin position="1302"/>
        <end position="1313"/>
    </location>
</feature>
<dbReference type="InterPro" id="IPR016024">
    <property type="entry name" value="ARM-type_fold"/>
</dbReference>
<dbReference type="Pfam" id="PF20168">
    <property type="entry name" value="PDS5"/>
    <property type="match status" value="2"/>
</dbReference>
<dbReference type="EMBL" id="PZQS01000003">
    <property type="protein sequence ID" value="PVD34376.1"/>
    <property type="molecule type" value="Genomic_DNA"/>
</dbReference>
<feature type="compositionally biased region" description="Polar residues" evidence="6">
    <location>
        <begin position="1133"/>
        <end position="1145"/>
    </location>
</feature>
<evidence type="ECO:0000256" key="6">
    <source>
        <dbReference type="SAM" id="MobiDB-lite"/>
    </source>
</evidence>
<dbReference type="OrthoDB" id="200660at2759"/>
<dbReference type="PANTHER" id="PTHR12663">
    <property type="entry name" value="ANDROGEN INDUCED INHIBITOR OF PROLIFERATION AS3 / PDS5-RELATED"/>
    <property type="match status" value="1"/>
</dbReference>
<accession>A0A2T7PLS3</accession>
<comment type="caution">
    <text evidence="7">The sequence shown here is derived from an EMBL/GenBank/DDBJ whole genome shotgun (WGS) entry which is preliminary data.</text>
</comment>
<dbReference type="GO" id="GO:0051301">
    <property type="term" value="P:cell division"/>
    <property type="evidence" value="ECO:0007669"/>
    <property type="project" value="UniProtKB-KW"/>
</dbReference>
<feature type="compositionally biased region" description="Basic and acidic residues" evidence="6">
    <location>
        <begin position="1192"/>
        <end position="1210"/>
    </location>
</feature>
<dbReference type="InterPro" id="IPR011989">
    <property type="entry name" value="ARM-like"/>
</dbReference>
<feature type="compositionally biased region" description="Basic and acidic residues" evidence="6">
    <location>
        <begin position="1146"/>
        <end position="1164"/>
    </location>
</feature>
<proteinExistence type="predicted"/>
<feature type="compositionally biased region" description="Polar residues" evidence="6">
    <location>
        <begin position="1423"/>
        <end position="1433"/>
    </location>
</feature>
<evidence type="ECO:0000256" key="3">
    <source>
        <dbReference type="ARBA" id="ARBA00022776"/>
    </source>
</evidence>
<dbReference type="GO" id="GO:0005634">
    <property type="term" value="C:nucleus"/>
    <property type="evidence" value="ECO:0007669"/>
    <property type="project" value="UniProtKB-SubCell"/>
</dbReference>
<evidence type="ECO:0000256" key="5">
    <source>
        <dbReference type="ARBA" id="ARBA00023306"/>
    </source>
</evidence>
<feature type="region of interest" description="Disordered" evidence="6">
    <location>
        <begin position="1091"/>
        <end position="1468"/>
    </location>
</feature>
<dbReference type="InterPro" id="IPR039776">
    <property type="entry name" value="Pds5"/>
</dbReference>
<keyword evidence="5" id="KW-0131">Cell cycle</keyword>
<feature type="compositionally biased region" description="Acidic residues" evidence="6">
    <location>
        <begin position="1456"/>
        <end position="1466"/>
    </location>
</feature>
<comment type="subcellular location">
    <subcellularLocation>
        <location evidence="1">Nucleus</location>
    </subcellularLocation>
</comment>
<dbReference type="SUPFAM" id="SSF48371">
    <property type="entry name" value="ARM repeat"/>
    <property type="match status" value="1"/>
</dbReference>
<keyword evidence="3" id="KW-0498">Mitosis</keyword>
<dbReference type="Gene3D" id="1.25.10.10">
    <property type="entry name" value="Leucine-rich Repeat Variant"/>
    <property type="match status" value="1"/>
</dbReference>
<evidence type="ECO:0000256" key="2">
    <source>
        <dbReference type="ARBA" id="ARBA00022618"/>
    </source>
</evidence>